<dbReference type="Proteomes" id="UP000838763">
    <property type="component" value="Unassembled WGS sequence"/>
</dbReference>
<name>A0A9P1HBA8_9PEZI</name>
<keyword evidence="3" id="KW-1185">Reference proteome</keyword>
<reference evidence="2" key="1">
    <citation type="submission" date="2022-11" db="EMBL/GenBank/DDBJ databases">
        <authorList>
            <person name="Scott C."/>
            <person name="Bruce N."/>
        </authorList>
    </citation>
    <scope>NUCLEOTIDE SEQUENCE</scope>
</reference>
<dbReference type="OrthoDB" id="1045822at2759"/>
<accession>A0A9P1HBA8</accession>
<dbReference type="EMBL" id="CALLCH030000018">
    <property type="protein sequence ID" value="CAI4218873.1"/>
    <property type="molecule type" value="Genomic_DNA"/>
</dbReference>
<evidence type="ECO:0000313" key="2">
    <source>
        <dbReference type="EMBL" id="CAI4218873.1"/>
    </source>
</evidence>
<evidence type="ECO:0000256" key="1">
    <source>
        <dbReference type="SAM" id="MobiDB-lite"/>
    </source>
</evidence>
<sequence length="98" mass="10472">MAAPVDHSVQAGAAAPPAAPGAAPGPIDNADVEDWKNRVNDFLAKPAETHHRMKKSANLDGYEPVNTSDKEAEHREALLAQGGHKEQYATQQGMSYPQ</sequence>
<feature type="region of interest" description="Disordered" evidence="1">
    <location>
        <begin position="1"/>
        <end position="73"/>
    </location>
</feature>
<protein>
    <submittedName>
        <fullName evidence="2">Uncharacterized protein</fullName>
    </submittedName>
</protein>
<evidence type="ECO:0000313" key="3">
    <source>
        <dbReference type="Proteomes" id="UP000838763"/>
    </source>
</evidence>
<feature type="compositionally biased region" description="Low complexity" evidence="1">
    <location>
        <begin position="11"/>
        <end position="26"/>
    </location>
</feature>
<organism evidence="2 3">
    <name type="scientific">Parascedosporium putredinis</name>
    <dbReference type="NCBI Taxonomy" id="1442378"/>
    <lineage>
        <taxon>Eukaryota</taxon>
        <taxon>Fungi</taxon>
        <taxon>Dikarya</taxon>
        <taxon>Ascomycota</taxon>
        <taxon>Pezizomycotina</taxon>
        <taxon>Sordariomycetes</taxon>
        <taxon>Hypocreomycetidae</taxon>
        <taxon>Microascales</taxon>
        <taxon>Microascaceae</taxon>
        <taxon>Parascedosporium</taxon>
    </lineage>
</organism>
<proteinExistence type="predicted"/>
<comment type="caution">
    <text evidence="2">The sequence shown here is derived from an EMBL/GenBank/DDBJ whole genome shotgun (WGS) entry which is preliminary data.</text>
</comment>
<dbReference type="AlphaFoldDB" id="A0A9P1HBA8"/>
<gene>
    <name evidence="2" type="ORF">PPNO1_LOCUS8446</name>
</gene>